<reference evidence="1 2" key="1">
    <citation type="journal article" date="2014" name="Int. J. Syst. Evol. Microbiol.">
        <title>Complete genome sequence of Corynebacterium casei LMG S-19264T (=DSM 44701T), isolated from a smear-ripened cheese.</title>
        <authorList>
            <consortium name="US DOE Joint Genome Institute (JGI-PGF)"/>
            <person name="Walter F."/>
            <person name="Albersmeier A."/>
            <person name="Kalinowski J."/>
            <person name="Ruckert C."/>
        </authorList>
    </citation>
    <scope>NUCLEOTIDE SEQUENCE [LARGE SCALE GENOMIC DNA]</scope>
    <source>
        <strain evidence="1 2">NBRC 112289</strain>
    </source>
</reference>
<evidence type="ECO:0000313" key="2">
    <source>
        <dbReference type="Proteomes" id="UP001157160"/>
    </source>
</evidence>
<gene>
    <name evidence="1" type="ORF">GCM10025874_21620</name>
</gene>
<dbReference type="Proteomes" id="UP001157160">
    <property type="component" value="Unassembled WGS sequence"/>
</dbReference>
<keyword evidence="2" id="KW-1185">Reference proteome</keyword>
<comment type="caution">
    <text evidence="1">The sequence shown here is derived from an EMBL/GenBank/DDBJ whole genome shotgun (WGS) entry which is preliminary data.</text>
</comment>
<accession>A0AA37UHD5</accession>
<dbReference type="AlphaFoldDB" id="A0AA37UHD5"/>
<sequence>MNEPTAPIRSSSITRIALAVGAVALLGASLTGCTIVDEVLHGERPASYDSASEVPDELGLDWAPSDATDIDVIESTRADDTATVLLTSPSELPDDCVLVPRTSGPTMTLSDDERELPETYKATEVQLCGDWAVLPTADGWYGWTPVTEKASDAVVEQ</sequence>
<dbReference type="RefSeq" id="WP_284232527.1">
    <property type="nucleotide sequence ID" value="NZ_BSUL01000001.1"/>
</dbReference>
<protein>
    <submittedName>
        <fullName evidence="1">Uncharacterized protein</fullName>
    </submittedName>
</protein>
<dbReference type="EMBL" id="BSUL01000001">
    <property type="protein sequence ID" value="GMA28909.1"/>
    <property type="molecule type" value="Genomic_DNA"/>
</dbReference>
<evidence type="ECO:0000313" key="1">
    <source>
        <dbReference type="EMBL" id="GMA28909.1"/>
    </source>
</evidence>
<organism evidence="1 2">
    <name type="scientific">Arenivirga flava</name>
    <dbReference type="NCBI Taxonomy" id="1930060"/>
    <lineage>
        <taxon>Bacteria</taxon>
        <taxon>Bacillati</taxon>
        <taxon>Actinomycetota</taxon>
        <taxon>Actinomycetes</taxon>
        <taxon>Micrococcales</taxon>
        <taxon>Microbacteriaceae</taxon>
        <taxon>Arenivirga</taxon>
    </lineage>
</organism>
<name>A0AA37UHD5_9MICO</name>
<proteinExistence type="predicted"/>